<evidence type="ECO:0000313" key="14">
    <source>
        <dbReference type="Proteomes" id="UP000440367"/>
    </source>
</evidence>
<dbReference type="EMBL" id="QXFZ01007040">
    <property type="protein sequence ID" value="KAE9057565.1"/>
    <property type="molecule type" value="Genomic_DNA"/>
</dbReference>
<dbReference type="AlphaFoldDB" id="A0A6A4ASM0"/>
<reference evidence="11 12" key="1">
    <citation type="submission" date="2018-08" db="EMBL/GenBank/DDBJ databases">
        <title>Genomic investigation of the strawberry pathogen Phytophthora fragariae indicates pathogenicity is determined by transcriptional variation in three key races.</title>
        <authorList>
            <person name="Adams T.M."/>
            <person name="Armitage A.D."/>
            <person name="Sobczyk M.K."/>
            <person name="Bates H.J."/>
            <person name="Dunwell J.M."/>
            <person name="Nellist C.F."/>
            <person name="Harrison R.J."/>
        </authorList>
    </citation>
    <scope>NUCLEOTIDE SEQUENCE [LARGE SCALE GENOMIC DNA]</scope>
    <source>
        <strain evidence="10 13">A4</strain>
        <strain evidence="9 14">BC-1</strain>
        <strain evidence="8 18">BC-23</strain>
        <strain evidence="7 12">NOV-27</strain>
        <strain evidence="6 15">NOV-5</strain>
        <strain evidence="5 16">NOV-71</strain>
        <strain evidence="2 11">NOV-9</strain>
        <strain evidence="4 19">ONT-3</strain>
        <strain evidence="3 17">SCRP245</strain>
    </source>
</reference>
<dbReference type="Proteomes" id="UP000488956">
    <property type="component" value="Unassembled WGS sequence"/>
</dbReference>
<feature type="compositionally biased region" description="Low complexity" evidence="1">
    <location>
        <begin position="119"/>
        <end position="133"/>
    </location>
</feature>
<evidence type="ECO:0000313" key="16">
    <source>
        <dbReference type="Proteomes" id="UP000441208"/>
    </source>
</evidence>
<dbReference type="EMBL" id="QXGD01006702">
    <property type="protein sequence ID" value="KAE9162443.1"/>
    <property type="molecule type" value="Genomic_DNA"/>
</dbReference>
<evidence type="ECO:0000313" key="11">
    <source>
        <dbReference type="Proteomes" id="UP000429523"/>
    </source>
</evidence>
<evidence type="ECO:0000313" key="12">
    <source>
        <dbReference type="Proteomes" id="UP000433483"/>
    </source>
</evidence>
<dbReference type="Proteomes" id="UP000429523">
    <property type="component" value="Unassembled WGS sequence"/>
</dbReference>
<dbReference type="EMBL" id="QXGB01007205">
    <property type="protein sequence ID" value="KAE9159507.1"/>
    <property type="molecule type" value="Genomic_DNA"/>
</dbReference>
<evidence type="ECO:0000313" key="4">
    <source>
        <dbReference type="EMBL" id="KAE9056723.1"/>
    </source>
</evidence>
<dbReference type="EMBL" id="QXGE01007570">
    <property type="protein sequence ID" value="KAE9263216.1"/>
    <property type="molecule type" value="Genomic_DNA"/>
</dbReference>
<gene>
    <name evidence="10" type="ORF">PF001_g31770</name>
    <name evidence="9" type="ORF">PF002_g32110</name>
    <name evidence="8" type="ORF">PF004_g31326</name>
    <name evidence="7" type="ORF">PF005_g32013</name>
    <name evidence="6" type="ORF">PF006_g31796</name>
    <name evidence="5" type="ORF">PF007_g31605</name>
    <name evidence="2" type="ORF">PF009_g32030</name>
    <name evidence="4" type="ORF">PF010_g31656</name>
    <name evidence="3" type="ORF">PF011_g12680</name>
</gene>
<evidence type="ECO:0000313" key="15">
    <source>
        <dbReference type="Proteomes" id="UP000440732"/>
    </source>
</evidence>
<evidence type="ECO:0000313" key="10">
    <source>
        <dbReference type="EMBL" id="KAE9263216.1"/>
    </source>
</evidence>
<accession>A0A6A4ASM0</accession>
<evidence type="ECO:0000313" key="18">
    <source>
        <dbReference type="Proteomes" id="UP000476176"/>
    </source>
</evidence>
<dbReference type="EMBL" id="QXFW01000747">
    <property type="protein sequence ID" value="KAE9003917.1"/>
    <property type="molecule type" value="Genomic_DNA"/>
</dbReference>
<keyword evidence="12" id="KW-1185">Reference proteome</keyword>
<dbReference type="Proteomes" id="UP000440732">
    <property type="component" value="Unassembled WGS sequence"/>
</dbReference>
<evidence type="ECO:0000313" key="9">
    <source>
        <dbReference type="EMBL" id="KAE9162443.1"/>
    </source>
</evidence>
<comment type="caution">
    <text evidence="10">The sequence shown here is derived from an EMBL/GenBank/DDBJ whole genome shotgun (WGS) entry which is preliminary data.</text>
</comment>
<evidence type="ECO:0000313" key="5">
    <source>
        <dbReference type="EMBL" id="KAE9057565.1"/>
    </source>
</evidence>
<evidence type="ECO:0000313" key="7">
    <source>
        <dbReference type="EMBL" id="KAE9159507.1"/>
    </source>
</evidence>
<evidence type="ECO:0000313" key="19">
    <source>
        <dbReference type="Proteomes" id="UP000488956"/>
    </source>
</evidence>
<feature type="compositionally biased region" description="Basic and acidic residues" evidence="1">
    <location>
        <begin position="17"/>
        <end position="27"/>
    </location>
</feature>
<dbReference type="Proteomes" id="UP000460718">
    <property type="component" value="Unassembled WGS sequence"/>
</dbReference>
<proteinExistence type="predicted"/>
<dbReference type="EMBL" id="QXGC01007650">
    <property type="protein sequence ID" value="KAE9160008.1"/>
    <property type="molecule type" value="Genomic_DNA"/>
</dbReference>
<organism evidence="10 13">
    <name type="scientific">Phytophthora fragariae</name>
    <dbReference type="NCBI Taxonomy" id="53985"/>
    <lineage>
        <taxon>Eukaryota</taxon>
        <taxon>Sar</taxon>
        <taxon>Stramenopiles</taxon>
        <taxon>Oomycota</taxon>
        <taxon>Peronosporomycetes</taxon>
        <taxon>Peronosporales</taxon>
        <taxon>Peronosporaceae</taxon>
        <taxon>Phytophthora</taxon>
    </lineage>
</organism>
<evidence type="ECO:0000313" key="3">
    <source>
        <dbReference type="EMBL" id="KAE9003917.1"/>
    </source>
</evidence>
<feature type="region of interest" description="Disordered" evidence="1">
    <location>
        <begin position="108"/>
        <end position="133"/>
    </location>
</feature>
<dbReference type="EMBL" id="QXFX01007568">
    <property type="protein sequence ID" value="KAE9056723.1"/>
    <property type="molecule type" value="Genomic_DNA"/>
</dbReference>
<dbReference type="Proteomes" id="UP000433483">
    <property type="component" value="Unassembled WGS sequence"/>
</dbReference>
<dbReference type="EMBL" id="QXGA01007629">
    <property type="protein sequence ID" value="KAE9059767.1"/>
    <property type="molecule type" value="Genomic_DNA"/>
</dbReference>
<name>A0A6A4ASM0_9STRA</name>
<dbReference type="Proteomes" id="UP000441208">
    <property type="component" value="Unassembled WGS sequence"/>
</dbReference>
<evidence type="ECO:0000313" key="6">
    <source>
        <dbReference type="EMBL" id="KAE9059767.1"/>
    </source>
</evidence>
<evidence type="ECO:0000256" key="1">
    <source>
        <dbReference type="SAM" id="MobiDB-lite"/>
    </source>
</evidence>
<dbReference type="Proteomes" id="UP000440367">
    <property type="component" value="Unassembled WGS sequence"/>
</dbReference>
<dbReference type="EMBL" id="QXGF01006869">
    <property type="protein sequence ID" value="KAE8917650.1"/>
    <property type="molecule type" value="Genomic_DNA"/>
</dbReference>
<feature type="region of interest" description="Disordered" evidence="1">
    <location>
        <begin position="1"/>
        <end position="28"/>
    </location>
</feature>
<protein>
    <submittedName>
        <fullName evidence="10">Uncharacterized protein</fullName>
    </submittedName>
</protein>
<dbReference type="Proteomes" id="UP000476176">
    <property type="component" value="Unassembled WGS sequence"/>
</dbReference>
<feature type="compositionally biased region" description="Basic and acidic residues" evidence="1">
    <location>
        <begin position="1"/>
        <end position="10"/>
    </location>
</feature>
<dbReference type="Proteomes" id="UP000437068">
    <property type="component" value="Unassembled WGS sequence"/>
</dbReference>
<evidence type="ECO:0000313" key="2">
    <source>
        <dbReference type="EMBL" id="KAE8917650.1"/>
    </source>
</evidence>
<evidence type="ECO:0000313" key="8">
    <source>
        <dbReference type="EMBL" id="KAE9160008.1"/>
    </source>
</evidence>
<evidence type="ECO:0000313" key="17">
    <source>
        <dbReference type="Proteomes" id="UP000460718"/>
    </source>
</evidence>
<evidence type="ECO:0000313" key="13">
    <source>
        <dbReference type="Proteomes" id="UP000437068"/>
    </source>
</evidence>
<sequence>MEYHNKENNEGNHGGLSHHDELESEPRKSKRARLELFASINGCNGEIVVKSTEIFATARWFVHFMTMSECDAVAAAAAVEAASKPPVLKSLPELRVVTLRAVIPNCRAQRSERSGTKFSPSPVRRVSLSPGHV</sequence>